<dbReference type="OrthoDB" id="9808437at2"/>
<evidence type="ECO:0000313" key="2">
    <source>
        <dbReference type="EMBL" id="BAK11233.1"/>
    </source>
</evidence>
<dbReference type="Proteomes" id="UP000006690">
    <property type="component" value="Chromosome"/>
</dbReference>
<dbReference type="Pfam" id="PF11706">
    <property type="entry name" value="zf-CGNR"/>
    <property type="match status" value="1"/>
</dbReference>
<evidence type="ECO:0000313" key="3">
    <source>
        <dbReference type="Proteomes" id="UP000006690"/>
    </source>
</evidence>
<gene>
    <name evidence="2" type="ordered locus">PAJ_1153</name>
</gene>
<name>A0A0H3KW10_PANAA</name>
<dbReference type="Gene3D" id="1.10.3300.10">
    <property type="entry name" value="Jann2411-like domain"/>
    <property type="match status" value="1"/>
</dbReference>
<sequence>MNPDLNTHDFLFLADNLALDFINSEYGVDEQRHDCFSDDRRVMLWLEMAGILPDGAPLQAPDGLLHEARALRDSARALVDAAMNGLSADLTVLNRLYKDGRPTKRLAWDDDAQRYQIAVSHEEISISILLWPVVNALVELVVSDSFTYVRQCEAHDCILLFHDLSKSHRRRWCSMATCGNRMKVAAFRSRKRSDQV</sequence>
<feature type="domain" description="Zinc finger CGNR" evidence="1">
    <location>
        <begin position="149"/>
        <end position="191"/>
    </location>
</feature>
<dbReference type="RefSeq" id="WP_014593643.1">
    <property type="nucleotide sequence ID" value="NC_017531.2"/>
</dbReference>
<dbReference type="PATRIC" id="fig|932677.3.peg.1333"/>
<evidence type="ECO:0000259" key="1">
    <source>
        <dbReference type="Pfam" id="PF11706"/>
    </source>
</evidence>
<dbReference type="SUPFAM" id="SSF160904">
    <property type="entry name" value="Jann2411-like"/>
    <property type="match status" value="1"/>
</dbReference>
<dbReference type="InterPro" id="IPR010852">
    <property type="entry name" value="ABATE"/>
</dbReference>
<dbReference type="EMBL" id="AP012032">
    <property type="protein sequence ID" value="BAK11233.1"/>
    <property type="molecule type" value="Genomic_DNA"/>
</dbReference>
<reference evidence="3" key="1">
    <citation type="journal article" date="2012" name="Appl. Microbiol. Biotechnol.">
        <title>The complete genome sequence of Pantoea ananatis AJ13355, an organism with great biotechnological potential.</title>
        <authorList>
            <person name="Hara Y."/>
            <person name="Kadotani N."/>
            <person name="Izui H."/>
            <person name="Katashkina J.I."/>
            <person name="Kuvaeva T.M."/>
            <person name="Andreeva I.G."/>
            <person name="Golubeva L.I."/>
            <person name="Malko D.B."/>
            <person name="Makeev V.J."/>
            <person name="Mashko S.V."/>
            <person name="Kozlov Y.I."/>
        </authorList>
    </citation>
    <scope>NUCLEOTIDE SEQUENCE [LARGE SCALE GENOMIC DNA]</scope>
    <source>
        <strain evidence="3">AJ13355</strain>
    </source>
</reference>
<dbReference type="PANTHER" id="PTHR35525">
    <property type="entry name" value="BLL6575 PROTEIN"/>
    <property type="match status" value="1"/>
</dbReference>
<dbReference type="PANTHER" id="PTHR35525:SF3">
    <property type="entry name" value="BLL6575 PROTEIN"/>
    <property type="match status" value="1"/>
</dbReference>
<dbReference type="KEGG" id="paj:PAJ_1153"/>
<proteinExistence type="predicted"/>
<dbReference type="InterPro" id="IPR023286">
    <property type="entry name" value="ABATE_dom_sf"/>
</dbReference>
<dbReference type="Pfam" id="PF07336">
    <property type="entry name" value="ABATE"/>
    <property type="match status" value="1"/>
</dbReference>
<dbReference type="eggNOG" id="COG5516">
    <property type="taxonomic scope" value="Bacteria"/>
</dbReference>
<dbReference type="InterPro" id="IPR021005">
    <property type="entry name" value="Znf_CGNR"/>
</dbReference>
<dbReference type="AlphaFoldDB" id="A0A0H3KW10"/>
<organism evidence="2 3">
    <name type="scientific">Pantoea ananatis (strain AJ13355)</name>
    <dbReference type="NCBI Taxonomy" id="932677"/>
    <lineage>
        <taxon>Bacteria</taxon>
        <taxon>Pseudomonadati</taxon>
        <taxon>Pseudomonadota</taxon>
        <taxon>Gammaproteobacteria</taxon>
        <taxon>Enterobacterales</taxon>
        <taxon>Erwiniaceae</taxon>
        <taxon>Pantoea</taxon>
    </lineage>
</organism>
<dbReference type="HOGENOM" id="CLU_087298_3_0_6"/>
<protein>
    <recommendedName>
        <fullName evidence="1">Zinc finger CGNR domain-containing protein</fullName>
    </recommendedName>
</protein>
<accession>A0A0H3KW10</accession>